<protein>
    <submittedName>
        <fullName evidence="1">RCG39726</fullName>
    </submittedName>
</protein>
<dbReference type="AlphaFoldDB" id="A6I676"/>
<accession>A6I676</accession>
<reference evidence="1 2" key="1">
    <citation type="submission" date="2005-09" db="EMBL/GenBank/DDBJ databases">
        <authorList>
            <person name="Mural R.J."/>
            <person name="Li P.W."/>
            <person name="Adams M.D."/>
            <person name="Amanatides P.G."/>
            <person name="Baden-Tillson H."/>
            <person name="Barnstead M."/>
            <person name="Chin S.H."/>
            <person name="Dew I."/>
            <person name="Evans C.A."/>
            <person name="Ferriera S."/>
            <person name="Flanigan M."/>
            <person name="Fosler C."/>
            <person name="Glodek A."/>
            <person name="Gu Z."/>
            <person name="Holt R.A."/>
            <person name="Jennings D."/>
            <person name="Kraft C.L."/>
            <person name="Lu F."/>
            <person name="Nguyen T."/>
            <person name="Nusskern D.R."/>
            <person name="Pfannkoch C.M."/>
            <person name="Sitter C."/>
            <person name="Sutton G.G."/>
            <person name="Venter J.C."/>
            <person name="Wang Z."/>
            <person name="Woodage T."/>
            <person name="Zheng X.H."/>
            <person name="Zhong F."/>
        </authorList>
    </citation>
    <scope>NUCLEOTIDE SEQUENCE [LARGE SCALE GENOMIC DNA]</scope>
    <source>
        <strain>BN</strain>
        <strain evidence="2">Sprague-Dawley</strain>
    </source>
</reference>
<gene>
    <name evidence="1" type="ORF">rCG_39726</name>
</gene>
<dbReference type="EMBL" id="CH473956">
    <property type="protein sequence ID" value="EDM18505.1"/>
    <property type="molecule type" value="Genomic_DNA"/>
</dbReference>
<sequence>MILKNYHQIRSDGGSIFSGGKFFKHPPPIPGSSVTVKRLSPYTCGPIVLHASTWPAPVISRLHGRKWTHENG</sequence>
<evidence type="ECO:0000313" key="1">
    <source>
        <dbReference type="EMBL" id="EDM18505.1"/>
    </source>
</evidence>
<proteinExistence type="predicted"/>
<organism evidence="1 2">
    <name type="scientific">Rattus norvegicus</name>
    <name type="common">Rat</name>
    <dbReference type="NCBI Taxonomy" id="10116"/>
    <lineage>
        <taxon>Eukaryota</taxon>
        <taxon>Metazoa</taxon>
        <taxon>Chordata</taxon>
        <taxon>Craniata</taxon>
        <taxon>Vertebrata</taxon>
        <taxon>Euteleostomi</taxon>
        <taxon>Mammalia</taxon>
        <taxon>Eutheria</taxon>
        <taxon>Euarchontoglires</taxon>
        <taxon>Glires</taxon>
        <taxon>Rodentia</taxon>
        <taxon>Myomorpha</taxon>
        <taxon>Muroidea</taxon>
        <taxon>Muridae</taxon>
        <taxon>Murinae</taxon>
        <taxon>Rattus</taxon>
    </lineage>
</organism>
<name>A6I676_RAT</name>
<evidence type="ECO:0000313" key="2">
    <source>
        <dbReference type="Proteomes" id="UP000234681"/>
    </source>
</evidence>
<dbReference type="Proteomes" id="UP000234681">
    <property type="component" value="Chromosome 1"/>
</dbReference>